<accession>A0A5C6RJI6</accession>
<keyword evidence="5" id="KW-0963">Cytoplasm</keyword>
<evidence type="ECO:0000256" key="2">
    <source>
        <dbReference type="ARBA" id="ARBA00004941"/>
    </source>
</evidence>
<organism evidence="7 8">
    <name type="scientific">Phaeodactylibacter luteus</name>
    <dbReference type="NCBI Taxonomy" id="1564516"/>
    <lineage>
        <taxon>Bacteria</taxon>
        <taxon>Pseudomonadati</taxon>
        <taxon>Bacteroidota</taxon>
        <taxon>Saprospiria</taxon>
        <taxon>Saprospirales</taxon>
        <taxon>Haliscomenobacteraceae</taxon>
        <taxon>Phaeodactylibacter</taxon>
    </lineage>
</organism>
<dbReference type="Gene3D" id="1.10.40.30">
    <property type="entry name" value="Fumarase/aspartase (C-terminal domain)"/>
    <property type="match status" value="1"/>
</dbReference>
<dbReference type="PROSITE" id="PS00163">
    <property type="entry name" value="FUMARATE_LYASES"/>
    <property type="match status" value="1"/>
</dbReference>
<proteinExistence type="inferred from homology"/>
<comment type="pathway">
    <text evidence="2 5">Amino-acid biosynthesis; L-arginine biosynthesis; L-arginine from L-ornithine and carbamoyl phosphate: step 3/3.</text>
</comment>
<comment type="similarity">
    <text evidence="5">Belongs to the lyase 1 family. Argininosuccinate lyase subfamily.</text>
</comment>
<dbReference type="OrthoDB" id="9769623at2"/>
<protein>
    <recommendedName>
        <fullName evidence="3 5">Argininosuccinate lyase</fullName>
        <shortName evidence="5">ASAL</shortName>
        <ecNumber evidence="3 5">4.3.2.1</ecNumber>
    </recommendedName>
    <alternativeName>
        <fullName evidence="5">Arginosuccinase</fullName>
    </alternativeName>
</protein>
<feature type="domain" description="Fumarate lyase N-terminal" evidence="6">
    <location>
        <begin position="35"/>
        <end position="297"/>
    </location>
</feature>
<dbReference type="PRINTS" id="PR00145">
    <property type="entry name" value="ARGSUCLYASE"/>
</dbReference>
<dbReference type="InterPro" id="IPR020557">
    <property type="entry name" value="Fumarate_lyase_CS"/>
</dbReference>
<dbReference type="PRINTS" id="PR00149">
    <property type="entry name" value="FUMRATELYASE"/>
</dbReference>
<evidence type="ECO:0000313" key="8">
    <source>
        <dbReference type="Proteomes" id="UP000321580"/>
    </source>
</evidence>
<comment type="caution">
    <text evidence="7">The sequence shown here is derived from an EMBL/GenBank/DDBJ whole genome shotgun (WGS) entry which is preliminary data.</text>
</comment>
<dbReference type="Gene3D" id="1.20.200.10">
    <property type="entry name" value="Fumarase/aspartase (Central domain)"/>
    <property type="match status" value="1"/>
</dbReference>
<sequence>MKLWQKSYSLDQQIEAFTVGQDRELDTFLAPWDILGSLAHVEMLCSIGLLAAEELQQLQAALRKLYQIAVTEGMTVEPGMEDIHSQVEYLLTRELGDTGKKIHAGRSRNDQVLVDLRLFFRAEVAEISRLMKALFDALLGQAAAYKDVLLPGYTHYQAAMPSSFGLWFSAYAESLVDDLRLWQSIYHTLNHNPLGSAAGYGASFPLDRTLTTRLLGFEDLSYNVVHAQMGRGKSELQLSYGIAGTAATLGKLAADVVLYVSQNFAFLSFPDELTTGSSIMPHKKNPDVFELLRARCNSLQALPVQISQLTAGLPSGYHRDFQLLKEAIFPALQQLKECLQILTYALPKAKPAERLLEDERYRFLFSVEAVNQLVLEGLPFRDAYRLVGEQIANGTFDPPREVKHTHEGSIGNLCLPEIRAKWERTAQGFPFEQVEKAIRQLAGQPY</sequence>
<evidence type="ECO:0000256" key="3">
    <source>
        <dbReference type="ARBA" id="ARBA00012338"/>
    </source>
</evidence>
<keyword evidence="4 5" id="KW-0055">Arginine biosynthesis</keyword>
<evidence type="ECO:0000256" key="1">
    <source>
        <dbReference type="ARBA" id="ARBA00000985"/>
    </source>
</evidence>
<dbReference type="InterPro" id="IPR009049">
    <property type="entry name" value="Argininosuccinate_lyase"/>
</dbReference>
<dbReference type="EMBL" id="VOOR01000037">
    <property type="protein sequence ID" value="TXB62094.1"/>
    <property type="molecule type" value="Genomic_DNA"/>
</dbReference>
<dbReference type="InterPro" id="IPR024083">
    <property type="entry name" value="Fumarase/histidase_N"/>
</dbReference>
<evidence type="ECO:0000256" key="5">
    <source>
        <dbReference type="HAMAP-Rule" id="MF_00006"/>
    </source>
</evidence>
<dbReference type="RefSeq" id="WP_147168525.1">
    <property type="nucleotide sequence ID" value="NZ_VOOR01000037.1"/>
</dbReference>
<dbReference type="InterPro" id="IPR000362">
    <property type="entry name" value="Fumarate_lyase_fam"/>
</dbReference>
<keyword evidence="5 7" id="KW-0456">Lyase</keyword>
<dbReference type="UniPathway" id="UPA00068">
    <property type="reaction ID" value="UER00114"/>
</dbReference>
<dbReference type="CDD" id="cd01359">
    <property type="entry name" value="Argininosuccinate_lyase"/>
    <property type="match status" value="1"/>
</dbReference>
<keyword evidence="8" id="KW-1185">Reference proteome</keyword>
<evidence type="ECO:0000313" key="7">
    <source>
        <dbReference type="EMBL" id="TXB62094.1"/>
    </source>
</evidence>
<dbReference type="InterPro" id="IPR022761">
    <property type="entry name" value="Fumarate_lyase_N"/>
</dbReference>
<dbReference type="PANTHER" id="PTHR43814:SF1">
    <property type="entry name" value="ARGININOSUCCINATE LYASE"/>
    <property type="match status" value="1"/>
</dbReference>
<reference evidence="7 8" key="1">
    <citation type="submission" date="2019-08" db="EMBL/GenBank/DDBJ databases">
        <title>Genome of Phaeodactylibacter luteus.</title>
        <authorList>
            <person name="Bowman J.P."/>
        </authorList>
    </citation>
    <scope>NUCLEOTIDE SEQUENCE [LARGE SCALE GENOMIC DNA]</scope>
    <source>
        <strain evidence="7 8">KCTC 42180</strain>
    </source>
</reference>
<dbReference type="HAMAP" id="MF_00006">
    <property type="entry name" value="Arg_succ_lyase"/>
    <property type="match status" value="1"/>
</dbReference>
<comment type="subcellular location">
    <subcellularLocation>
        <location evidence="5">Cytoplasm</location>
    </subcellularLocation>
</comment>
<comment type="catalytic activity">
    <reaction evidence="1 5">
        <text>2-(N(omega)-L-arginino)succinate = fumarate + L-arginine</text>
        <dbReference type="Rhea" id="RHEA:24020"/>
        <dbReference type="ChEBI" id="CHEBI:29806"/>
        <dbReference type="ChEBI" id="CHEBI:32682"/>
        <dbReference type="ChEBI" id="CHEBI:57472"/>
        <dbReference type="EC" id="4.3.2.1"/>
    </reaction>
</comment>
<evidence type="ECO:0000256" key="4">
    <source>
        <dbReference type="ARBA" id="ARBA00022571"/>
    </source>
</evidence>
<dbReference type="InterPro" id="IPR008948">
    <property type="entry name" value="L-Aspartase-like"/>
</dbReference>
<dbReference type="GO" id="GO:0042450">
    <property type="term" value="P:L-arginine biosynthetic process via ornithine"/>
    <property type="evidence" value="ECO:0007669"/>
    <property type="project" value="UniProtKB-UniRule"/>
</dbReference>
<dbReference type="NCBIfam" id="TIGR00838">
    <property type="entry name" value="argH"/>
    <property type="match status" value="1"/>
</dbReference>
<name>A0A5C6RJI6_9BACT</name>
<dbReference type="Proteomes" id="UP000321580">
    <property type="component" value="Unassembled WGS sequence"/>
</dbReference>
<dbReference type="Pfam" id="PF00206">
    <property type="entry name" value="Lyase_1"/>
    <property type="match status" value="1"/>
</dbReference>
<dbReference type="EC" id="4.3.2.1" evidence="3 5"/>
<gene>
    <name evidence="5 7" type="primary">argH</name>
    <name evidence="7" type="ORF">FRY97_15765</name>
</gene>
<dbReference type="SUPFAM" id="SSF48557">
    <property type="entry name" value="L-aspartase-like"/>
    <property type="match status" value="1"/>
</dbReference>
<dbReference type="GO" id="GO:0004056">
    <property type="term" value="F:argininosuccinate lyase activity"/>
    <property type="evidence" value="ECO:0007669"/>
    <property type="project" value="UniProtKB-UniRule"/>
</dbReference>
<dbReference type="PANTHER" id="PTHR43814">
    <property type="entry name" value="ARGININOSUCCINATE LYASE"/>
    <property type="match status" value="1"/>
</dbReference>
<dbReference type="AlphaFoldDB" id="A0A5C6RJI6"/>
<dbReference type="Gene3D" id="1.10.275.10">
    <property type="entry name" value="Fumarase/aspartase (N-terminal domain)"/>
    <property type="match status" value="1"/>
</dbReference>
<evidence type="ECO:0000259" key="6">
    <source>
        <dbReference type="Pfam" id="PF00206"/>
    </source>
</evidence>
<keyword evidence="5" id="KW-0028">Amino-acid biosynthesis</keyword>
<dbReference type="GO" id="GO:0005829">
    <property type="term" value="C:cytosol"/>
    <property type="evidence" value="ECO:0007669"/>
    <property type="project" value="TreeGrafter"/>
</dbReference>